<comment type="similarity">
    <text evidence="7">Belongs to the shikimate kinase family.</text>
</comment>
<dbReference type="GO" id="GO:0016301">
    <property type="term" value="F:kinase activity"/>
    <property type="evidence" value="ECO:0007669"/>
    <property type="project" value="UniProtKB-KW"/>
</dbReference>
<keyword evidence="1 7" id="KW-0028">Amino-acid biosynthesis</keyword>
<keyword evidence="2 7" id="KW-0808">Transferase</keyword>
<keyword evidence="9" id="KW-1185">Reference proteome</keyword>
<dbReference type="Pfam" id="PF01202">
    <property type="entry name" value="SKI"/>
    <property type="match status" value="1"/>
</dbReference>
<feature type="binding site" evidence="7">
    <location>
        <position position="17"/>
    </location>
    <ligand>
        <name>Mg(2+)</name>
        <dbReference type="ChEBI" id="CHEBI:18420"/>
    </ligand>
</feature>
<sequence length="176" mass="18938">MRWRRVVLVGFMASGKTTVGAALARRLGWRLIDIDAELVAREGRSVQEIFAAEGEAAFRGLEARAVRDALDEREVVVVPGGGWAAAAEGRIHALPADTFTVWLRVSAEAAVARARASSVVRPLLAGTDPMTTASALLAEREPFYAPARLHLEAEEKSPDHLAVNIASQMQSSLPRS</sequence>
<feature type="binding site" evidence="7">
    <location>
        <position position="59"/>
    </location>
    <ligand>
        <name>substrate</name>
    </ligand>
</feature>
<dbReference type="InterPro" id="IPR031322">
    <property type="entry name" value="Shikimate/glucono_kinase"/>
</dbReference>
<comment type="caution">
    <text evidence="7">Lacks conserved residue(s) required for the propagation of feature annotation.</text>
</comment>
<evidence type="ECO:0000256" key="6">
    <source>
        <dbReference type="ARBA" id="ARBA00023141"/>
    </source>
</evidence>
<evidence type="ECO:0000256" key="1">
    <source>
        <dbReference type="ARBA" id="ARBA00022605"/>
    </source>
</evidence>
<dbReference type="PANTHER" id="PTHR21087:SF16">
    <property type="entry name" value="SHIKIMATE KINASE 1, CHLOROPLASTIC"/>
    <property type="match status" value="1"/>
</dbReference>
<reference evidence="8 9" key="1">
    <citation type="submission" date="2024-02" db="EMBL/GenBank/DDBJ databases">
        <title>A novel Gemmatimonadota bacterium.</title>
        <authorList>
            <person name="Du Z.-J."/>
            <person name="Ye Y.-Q."/>
        </authorList>
    </citation>
    <scope>NUCLEOTIDE SEQUENCE [LARGE SCALE GENOMIC DNA]</scope>
    <source>
        <strain evidence="8 9">DH-20</strain>
    </source>
</reference>
<dbReference type="Gene3D" id="3.40.50.300">
    <property type="entry name" value="P-loop containing nucleotide triphosphate hydrolases"/>
    <property type="match status" value="1"/>
</dbReference>
<dbReference type="InterPro" id="IPR027417">
    <property type="entry name" value="P-loop_NTPase"/>
</dbReference>
<evidence type="ECO:0000256" key="4">
    <source>
        <dbReference type="ARBA" id="ARBA00022777"/>
    </source>
</evidence>
<dbReference type="SUPFAM" id="SSF52540">
    <property type="entry name" value="P-loop containing nucleoside triphosphate hydrolases"/>
    <property type="match status" value="1"/>
</dbReference>
<comment type="subcellular location">
    <subcellularLocation>
        <location evidence="7">Cytoplasm</location>
    </subcellularLocation>
</comment>
<comment type="caution">
    <text evidence="8">The sequence shown here is derived from an EMBL/GenBank/DDBJ whole genome shotgun (WGS) entry which is preliminary data.</text>
</comment>
<feature type="binding site" evidence="7">
    <location>
        <position position="81"/>
    </location>
    <ligand>
        <name>substrate</name>
    </ligand>
</feature>
<proteinExistence type="inferred from homology"/>
<evidence type="ECO:0000256" key="3">
    <source>
        <dbReference type="ARBA" id="ARBA00022741"/>
    </source>
</evidence>
<gene>
    <name evidence="7" type="primary">aroK</name>
    <name evidence="8" type="ORF">WI372_17910</name>
</gene>
<keyword evidence="5 7" id="KW-0067">ATP-binding</keyword>
<keyword evidence="7" id="KW-0460">Magnesium</keyword>
<organism evidence="8 9">
    <name type="scientific">Gaopeijia maritima</name>
    <dbReference type="NCBI Taxonomy" id="3119007"/>
    <lineage>
        <taxon>Bacteria</taxon>
        <taxon>Pseudomonadati</taxon>
        <taxon>Gemmatimonadota</taxon>
        <taxon>Longimicrobiia</taxon>
        <taxon>Gaopeijiales</taxon>
        <taxon>Gaopeijiaceae</taxon>
        <taxon>Gaopeijia</taxon>
    </lineage>
</organism>
<keyword evidence="4 7" id="KW-0418">Kinase</keyword>
<comment type="catalytic activity">
    <reaction evidence="7">
        <text>shikimate + ATP = 3-phosphoshikimate + ADP + H(+)</text>
        <dbReference type="Rhea" id="RHEA:13121"/>
        <dbReference type="ChEBI" id="CHEBI:15378"/>
        <dbReference type="ChEBI" id="CHEBI:30616"/>
        <dbReference type="ChEBI" id="CHEBI:36208"/>
        <dbReference type="ChEBI" id="CHEBI:145989"/>
        <dbReference type="ChEBI" id="CHEBI:456216"/>
        <dbReference type="EC" id="2.7.1.71"/>
    </reaction>
</comment>
<comment type="cofactor">
    <cofactor evidence="7">
        <name>Mg(2+)</name>
        <dbReference type="ChEBI" id="CHEBI:18420"/>
    </cofactor>
    <text evidence="7">Binds 1 Mg(2+) ion per subunit.</text>
</comment>
<evidence type="ECO:0000313" key="8">
    <source>
        <dbReference type="EMBL" id="MEK9502876.1"/>
    </source>
</evidence>
<dbReference type="Proteomes" id="UP001484239">
    <property type="component" value="Unassembled WGS sequence"/>
</dbReference>
<comment type="pathway">
    <text evidence="7">Metabolic intermediate biosynthesis; chorismate biosynthesis; chorismate from D-erythrose 4-phosphate and phosphoenolpyruvate: step 5/7.</text>
</comment>
<dbReference type="EC" id="2.7.1.71" evidence="7"/>
<keyword evidence="6 7" id="KW-0057">Aromatic amino acid biosynthesis</keyword>
<keyword evidence="7" id="KW-0963">Cytoplasm</keyword>
<evidence type="ECO:0000313" key="9">
    <source>
        <dbReference type="Proteomes" id="UP001484239"/>
    </source>
</evidence>
<dbReference type="RefSeq" id="WP_405281763.1">
    <property type="nucleotide sequence ID" value="NZ_CP144380.1"/>
</dbReference>
<evidence type="ECO:0000256" key="7">
    <source>
        <dbReference type="HAMAP-Rule" id="MF_00109"/>
    </source>
</evidence>
<evidence type="ECO:0000256" key="2">
    <source>
        <dbReference type="ARBA" id="ARBA00022679"/>
    </source>
</evidence>
<dbReference type="InterPro" id="IPR000623">
    <property type="entry name" value="Shikimate_kinase/TSH1"/>
</dbReference>
<dbReference type="PANTHER" id="PTHR21087">
    <property type="entry name" value="SHIKIMATE KINASE"/>
    <property type="match status" value="1"/>
</dbReference>
<keyword evidence="7" id="KW-0479">Metal-binding</keyword>
<feature type="binding site" evidence="7">
    <location>
        <position position="140"/>
    </location>
    <ligand>
        <name>substrate</name>
    </ligand>
</feature>
<protein>
    <recommendedName>
        <fullName evidence="7">Shikimate kinase</fullName>
        <shortName evidence="7">SK</shortName>
        <ecNumber evidence="7">2.7.1.71</ecNumber>
    </recommendedName>
</protein>
<feature type="binding site" evidence="7">
    <location>
        <begin position="13"/>
        <end position="18"/>
    </location>
    <ligand>
        <name>ATP</name>
        <dbReference type="ChEBI" id="CHEBI:30616"/>
    </ligand>
</feature>
<dbReference type="PRINTS" id="PR01100">
    <property type="entry name" value="SHIKIMTKNASE"/>
</dbReference>
<comment type="subunit">
    <text evidence="7">Monomer.</text>
</comment>
<comment type="function">
    <text evidence="7">Catalyzes the specific phosphorylation of the 3-hydroxyl group of shikimic acid using ATP as a cosubstrate.</text>
</comment>
<name>A0ABU9EDP9_9BACT</name>
<feature type="binding site" evidence="7">
    <location>
        <position position="35"/>
    </location>
    <ligand>
        <name>substrate</name>
    </ligand>
</feature>
<keyword evidence="3 7" id="KW-0547">Nucleotide-binding</keyword>
<dbReference type="EMBL" id="JBBHLI010000016">
    <property type="protein sequence ID" value="MEK9502876.1"/>
    <property type="molecule type" value="Genomic_DNA"/>
</dbReference>
<accession>A0ABU9EDP9</accession>
<dbReference type="HAMAP" id="MF_00109">
    <property type="entry name" value="Shikimate_kinase"/>
    <property type="match status" value="1"/>
</dbReference>
<evidence type="ECO:0000256" key="5">
    <source>
        <dbReference type="ARBA" id="ARBA00022840"/>
    </source>
</evidence>
<feature type="binding site" evidence="7">
    <location>
        <position position="121"/>
    </location>
    <ligand>
        <name>ATP</name>
        <dbReference type="ChEBI" id="CHEBI:30616"/>
    </ligand>
</feature>